<evidence type="ECO:0000256" key="4">
    <source>
        <dbReference type="ARBA" id="ARBA00022692"/>
    </source>
</evidence>
<gene>
    <name evidence="12" type="ORF">PLOB_00011965</name>
</gene>
<comment type="caution">
    <text evidence="12">The sequence shown here is derived from an EMBL/GenBank/DDBJ whole genome shotgun (WGS) entry which is preliminary data.</text>
</comment>
<sequence>MKKAKDGATRRLRIASFLCLLFMIFEFVGSVQLQWRTKILGTVMENLPSTSLTYQMFRCSIICTSLTPWIPQLALPSPSKQCWDEETLLGQGKVYRGGYLANSLAIVTDAAHLMSDFAGFMISLLALWIATKPATTTLSFGWHRAEVMGALLSVLFIWVLTGVIVYLAIQRIITKTYEIEAKVMLITASAGLIVNVILAAVLHQKAHGHSHGFSKKKKTQLKKPKASPSSFIIEEEAENVNVRAAFIHVLGDFLQSVGVFLAALLIWFKPSWEIADPICTFVFSVIVLGTTLAILKDAVIVLMEGVPKGLSFSNLKASLLEIPGVLAVHDLHVWSLTVGTTAIAVHLVIDDSTSSQMVLEEASRICSQEFDIDHSTIQVETSSEKTAECIQCDEPAS</sequence>
<dbReference type="NCBIfam" id="TIGR01297">
    <property type="entry name" value="CDF"/>
    <property type="match status" value="1"/>
</dbReference>
<evidence type="ECO:0000256" key="8">
    <source>
        <dbReference type="ARBA" id="ARBA00023136"/>
    </source>
</evidence>
<comment type="subcellular location">
    <subcellularLocation>
        <location evidence="1">Membrane</location>
        <topology evidence="1">Multi-pass membrane protein</topology>
    </subcellularLocation>
</comment>
<dbReference type="PANTHER" id="PTHR11562">
    <property type="entry name" value="CATION EFFLUX PROTEIN/ ZINC TRANSPORTER"/>
    <property type="match status" value="1"/>
</dbReference>
<dbReference type="PANTHER" id="PTHR11562:SF17">
    <property type="entry name" value="RE54080P-RELATED"/>
    <property type="match status" value="1"/>
</dbReference>
<keyword evidence="7" id="KW-0406">Ion transport</keyword>
<keyword evidence="8 9" id="KW-0472">Membrane</keyword>
<accession>A0ABN8R0A2</accession>
<dbReference type="InterPro" id="IPR027470">
    <property type="entry name" value="Cation_efflux_CTD"/>
</dbReference>
<evidence type="ECO:0000313" key="13">
    <source>
        <dbReference type="Proteomes" id="UP001159405"/>
    </source>
</evidence>
<dbReference type="Pfam" id="PF16916">
    <property type="entry name" value="ZT_dimer"/>
    <property type="match status" value="1"/>
</dbReference>
<reference evidence="12 13" key="1">
    <citation type="submission" date="2022-05" db="EMBL/GenBank/DDBJ databases">
        <authorList>
            <consortium name="Genoscope - CEA"/>
            <person name="William W."/>
        </authorList>
    </citation>
    <scope>NUCLEOTIDE SEQUENCE [LARGE SCALE GENOMIC DNA]</scope>
</reference>
<evidence type="ECO:0000256" key="5">
    <source>
        <dbReference type="ARBA" id="ARBA00022906"/>
    </source>
</evidence>
<dbReference type="Proteomes" id="UP001159405">
    <property type="component" value="Unassembled WGS sequence"/>
</dbReference>
<keyword evidence="3" id="KW-0813">Transport</keyword>
<dbReference type="InterPro" id="IPR002524">
    <property type="entry name" value="Cation_efflux"/>
</dbReference>
<organism evidence="12 13">
    <name type="scientific">Porites lobata</name>
    <dbReference type="NCBI Taxonomy" id="104759"/>
    <lineage>
        <taxon>Eukaryota</taxon>
        <taxon>Metazoa</taxon>
        <taxon>Cnidaria</taxon>
        <taxon>Anthozoa</taxon>
        <taxon>Hexacorallia</taxon>
        <taxon>Scleractinia</taxon>
        <taxon>Fungiina</taxon>
        <taxon>Poritidae</taxon>
        <taxon>Porites</taxon>
    </lineage>
</organism>
<evidence type="ECO:0000256" key="3">
    <source>
        <dbReference type="ARBA" id="ARBA00022448"/>
    </source>
</evidence>
<evidence type="ECO:0000256" key="2">
    <source>
        <dbReference type="ARBA" id="ARBA00008873"/>
    </source>
</evidence>
<dbReference type="InterPro" id="IPR036837">
    <property type="entry name" value="Cation_efflux_CTD_sf"/>
</dbReference>
<feature type="transmembrane region" description="Helical" evidence="9">
    <location>
        <begin position="181"/>
        <end position="202"/>
    </location>
</feature>
<evidence type="ECO:0000256" key="1">
    <source>
        <dbReference type="ARBA" id="ARBA00004141"/>
    </source>
</evidence>
<name>A0ABN8R0A2_9CNID</name>
<dbReference type="EMBL" id="CALNXK010000164">
    <property type="protein sequence ID" value="CAH3171480.1"/>
    <property type="molecule type" value="Genomic_DNA"/>
</dbReference>
<protein>
    <recommendedName>
        <fullName evidence="14">Solute carrier family 30 member 2</fullName>
    </recommendedName>
</protein>
<dbReference type="SUPFAM" id="SSF161111">
    <property type="entry name" value="Cation efflux protein transmembrane domain-like"/>
    <property type="match status" value="1"/>
</dbReference>
<evidence type="ECO:0000313" key="12">
    <source>
        <dbReference type="EMBL" id="CAH3171480.1"/>
    </source>
</evidence>
<feature type="transmembrane region" description="Helical" evidence="9">
    <location>
        <begin position="280"/>
        <end position="303"/>
    </location>
</feature>
<evidence type="ECO:0000256" key="6">
    <source>
        <dbReference type="ARBA" id="ARBA00022989"/>
    </source>
</evidence>
<evidence type="ECO:0008006" key="14">
    <source>
        <dbReference type="Google" id="ProtNLM"/>
    </source>
</evidence>
<evidence type="ECO:0000259" key="11">
    <source>
        <dbReference type="Pfam" id="PF16916"/>
    </source>
</evidence>
<keyword evidence="4 9" id="KW-0812">Transmembrane</keyword>
<evidence type="ECO:0000256" key="9">
    <source>
        <dbReference type="SAM" id="Phobius"/>
    </source>
</evidence>
<dbReference type="Pfam" id="PF01545">
    <property type="entry name" value="Cation_efflux"/>
    <property type="match status" value="1"/>
</dbReference>
<dbReference type="InterPro" id="IPR050681">
    <property type="entry name" value="CDF/SLC30A"/>
</dbReference>
<feature type="transmembrane region" description="Helical" evidence="9">
    <location>
        <begin position="12"/>
        <end position="32"/>
    </location>
</feature>
<keyword evidence="13" id="KW-1185">Reference proteome</keyword>
<comment type="similarity">
    <text evidence="2">Belongs to the cation diffusion facilitator (CDF) transporter (TC 2.A.4) family. SLC30A subfamily.</text>
</comment>
<evidence type="ECO:0000256" key="7">
    <source>
        <dbReference type="ARBA" id="ARBA00023065"/>
    </source>
</evidence>
<feature type="transmembrane region" description="Helical" evidence="9">
    <location>
        <begin position="150"/>
        <end position="169"/>
    </location>
</feature>
<dbReference type="InterPro" id="IPR027469">
    <property type="entry name" value="Cation_efflux_TMD_sf"/>
</dbReference>
<dbReference type="SUPFAM" id="SSF160240">
    <property type="entry name" value="Cation efflux protein cytoplasmic domain-like"/>
    <property type="match status" value="1"/>
</dbReference>
<dbReference type="InterPro" id="IPR058533">
    <property type="entry name" value="Cation_efflux_TM"/>
</dbReference>
<dbReference type="Gene3D" id="1.20.1510.10">
    <property type="entry name" value="Cation efflux protein transmembrane domain"/>
    <property type="match status" value="1"/>
</dbReference>
<proteinExistence type="inferred from homology"/>
<keyword evidence="6 9" id="KW-1133">Transmembrane helix</keyword>
<feature type="domain" description="Cation efflux protein cytoplasmic" evidence="11">
    <location>
        <begin position="308"/>
        <end position="381"/>
    </location>
</feature>
<evidence type="ECO:0000259" key="10">
    <source>
        <dbReference type="Pfam" id="PF01545"/>
    </source>
</evidence>
<feature type="domain" description="Cation efflux protein transmembrane" evidence="10">
    <location>
        <begin position="97"/>
        <end position="303"/>
    </location>
</feature>
<keyword evidence="5" id="KW-0862">Zinc</keyword>
<feature type="transmembrane region" description="Helical" evidence="9">
    <location>
        <begin position="245"/>
        <end position="268"/>
    </location>
</feature>
<keyword evidence="5" id="KW-0864">Zinc transport</keyword>